<reference evidence="1" key="1">
    <citation type="journal article" date="2015" name="Genome Announc.">
        <title>Complete Genome Sequence of Yersinia ruckeri Strain CSF007-82, Etiologic Agent of Red Mouth Disease in Salmonid Fish.</title>
        <authorList>
            <person name="Nelson M.C."/>
            <person name="LaPatra S.E."/>
            <person name="Welch T.J."/>
            <person name="Graf J."/>
        </authorList>
    </citation>
    <scope>NUCLEOTIDE SEQUENCE</scope>
    <source>
        <strain evidence="1">CSF007-82</strain>
    </source>
</reference>
<organism evidence="1">
    <name type="scientific">Yersinia ruckeri</name>
    <dbReference type="NCBI Taxonomy" id="29486"/>
    <lineage>
        <taxon>Bacteria</taxon>
        <taxon>Pseudomonadati</taxon>
        <taxon>Pseudomonadota</taxon>
        <taxon>Gammaproteobacteria</taxon>
        <taxon>Enterobacterales</taxon>
        <taxon>Yersiniaceae</taxon>
        <taxon>Yersinia</taxon>
    </lineage>
</organism>
<accession>A0A0A8VBX1</accession>
<protein>
    <submittedName>
        <fullName evidence="1">Uncharacterized protein</fullName>
    </submittedName>
</protein>
<proteinExistence type="predicted"/>
<sequence>MKRSYFSLNLLARFIAKLGDKNRNIFCYDLRRKIVILRILG</sequence>
<name>A0A0A8VBX1_YERRU</name>
<dbReference type="EMBL" id="LN681231">
    <property type="protein sequence ID" value="CEK27070.1"/>
    <property type="molecule type" value="Genomic_DNA"/>
</dbReference>
<dbReference type="AlphaFoldDB" id="A0A0A8VBX1"/>
<evidence type="ECO:0000313" key="1">
    <source>
        <dbReference type="EMBL" id="CEK27070.1"/>
    </source>
</evidence>
<gene>
    <name evidence="1" type="ORF">CSF007_6565</name>
</gene>